<name>A0A3P1XW74_TANFO</name>
<dbReference type="Gene3D" id="1.10.10.10">
    <property type="entry name" value="Winged helix-like DNA-binding domain superfamily/Winged helix DNA-binding domain"/>
    <property type="match status" value="1"/>
</dbReference>
<evidence type="ECO:0000256" key="3">
    <source>
        <dbReference type="ARBA" id="ARBA00023082"/>
    </source>
</evidence>
<feature type="domain" description="RNA polymerase sigma factor 70 region 4 type 2" evidence="6">
    <location>
        <begin position="113"/>
        <end position="164"/>
    </location>
</feature>
<dbReference type="Gene3D" id="1.10.1740.10">
    <property type="match status" value="1"/>
</dbReference>
<dbReference type="PANTHER" id="PTHR43133:SF46">
    <property type="entry name" value="RNA POLYMERASE SIGMA-70 FACTOR ECF SUBFAMILY"/>
    <property type="match status" value="1"/>
</dbReference>
<proteinExistence type="inferred from homology"/>
<evidence type="ECO:0000313" key="7">
    <source>
        <dbReference type="EMBL" id="RRD62771.1"/>
    </source>
</evidence>
<dbReference type="CDD" id="cd06171">
    <property type="entry name" value="Sigma70_r4"/>
    <property type="match status" value="1"/>
</dbReference>
<dbReference type="InterPro" id="IPR036388">
    <property type="entry name" value="WH-like_DNA-bd_sf"/>
</dbReference>
<organism evidence="7 8">
    <name type="scientific">Tannerella forsythia</name>
    <name type="common">Bacteroides forsythus</name>
    <dbReference type="NCBI Taxonomy" id="28112"/>
    <lineage>
        <taxon>Bacteria</taxon>
        <taxon>Pseudomonadati</taxon>
        <taxon>Bacteroidota</taxon>
        <taxon>Bacteroidia</taxon>
        <taxon>Bacteroidales</taxon>
        <taxon>Tannerellaceae</taxon>
        <taxon>Tannerella</taxon>
    </lineage>
</organism>
<dbReference type="EMBL" id="RQYS01000005">
    <property type="protein sequence ID" value="RRD62771.1"/>
    <property type="molecule type" value="Genomic_DNA"/>
</dbReference>
<gene>
    <name evidence="7" type="ORF">EII40_01605</name>
</gene>
<dbReference type="InterPro" id="IPR039425">
    <property type="entry name" value="RNA_pol_sigma-70-like"/>
</dbReference>
<dbReference type="RefSeq" id="WP_124750532.1">
    <property type="nucleotide sequence ID" value="NZ_RQYS01000005.1"/>
</dbReference>
<dbReference type="GO" id="GO:0016987">
    <property type="term" value="F:sigma factor activity"/>
    <property type="evidence" value="ECO:0007669"/>
    <property type="project" value="UniProtKB-KW"/>
</dbReference>
<dbReference type="PANTHER" id="PTHR43133">
    <property type="entry name" value="RNA POLYMERASE ECF-TYPE SIGMA FACTO"/>
    <property type="match status" value="1"/>
</dbReference>
<evidence type="ECO:0000256" key="2">
    <source>
        <dbReference type="ARBA" id="ARBA00023015"/>
    </source>
</evidence>
<reference evidence="7 8" key="1">
    <citation type="submission" date="2018-11" db="EMBL/GenBank/DDBJ databases">
        <title>Genomes From Bacteria Associated with the Canine Oral Cavity: a Test Case for Automated Genome-Based Taxonomic Assignment.</title>
        <authorList>
            <person name="Coil D.A."/>
            <person name="Jospin G."/>
            <person name="Darling A.E."/>
            <person name="Wallis C."/>
            <person name="Davis I.J."/>
            <person name="Harris S."/>
            <person name="Eisen J.A."/>
            <person name="Holcombe L.J."/>
            <person name="O'Flynn C."/>
        </authorList>
    </citation>
    <scope>NUCLEOTIDE SEQUENCE [LARGE SCALE GENOMIC DNA]</scope>
    <source>
        <strain evidence="7 8">OH2617_COT-023</strain>
    </source>
</reference>
<evidence type="ECO:0000256" key="1">
    <source>
        <dbReference type="ARBA" id="ARBA00010641"/>
    </source>
</evidence>
<evidence type="ECO:0000256" key="4">
    <source>
        <dbReference type="ARBA" id="ARBA00023163"/>
    </source>
</evidence>
<dbReference type="Proteomes" id="UP000278609">
    <property type="component" value="Unassembled WGS sequence"/>
</dbReference>
<dbReference type="GO" id="GO:0006352">
    <property type="term" value="P:DNA-templated transcription initiation"/>
    <property type="evidence" value="ECO:0007669"/>
    <property type="project" value="InterPro"/>
</dbReference>
<keyword evidence="4" id="KW-0804">Transcription</keyword>
<keyword evidence="3" id="KW-0731">Sigma factor</keyword>
<accession>A0A3P1XW74</accession>
<feature type="domain" description="RNA polymerase sigma-70 region 2" evidence="5">
    <location>
        <begin position="8"/>
        <end position="71"/>
    </location>
</feature>
<sequence>MMKRFTDIYRTYYRKSFLFAKSYVHDDLVAEDIASEALIKLWETMKQEEVLKPLPLLLTILKHKSLDYMRSCRIRNEAISSIEDWQQRELAIRISTLQACDPDEIFSDEINRIVQNTLTDLPEQTRRVFQMSRFEHLSVKEIAEKMNLSVKGVDYHISKALKKLRISLRDYLPLLLYLARIVIFYP</sequence>
<dbReference type="GO" id="GO:0003677">
    <property type="term" value="F:DNA binding"/>
    <property type="evidence" value="ECO:0007669"/>
    <property type="project" value="InterPro"/>
</dbReference>
<dbReference type="InterPro" id="IPR013324">
    <property type="entry name" value="RNA_pol_sigma_r3/r4-like"/>
</dbReference>
<dbReference type="SUPFAM" id="SSF88946">
    <property type="entry name" value="Sigma2 domain of RNA polymerase sigma factors"/>
    <property type="match status" value="1"/>
</dbReference>
<dbReference type="NCBIfam" id="TIGR02937">
    <property type="entry name" value="sigma70-ECF"/>
    <property type="match status" value="1"/>
</dbReference>
<dbReference type="Pfam" id="PF04542">
    <property type="entry name" value="Sigma70_r2"/>
    <property type="match status" value="1"/>
</dbReference>
<dbReference type="AlphaFoldDB" id="A0A3P1XW74"/>
<evidence type="ECO:0000259" key="6">
    <source>
        <dbReference type="Pfam" id="PF08281"/>
    </source>
</evidence>
<dbReference type="InterPro" id="IPR013325">
    <property type="entry name" value="RNA_pol_sigma_r2"/>
</dbReference>
<dbReference type="InterPro" id="IPR007627">
    <property type="entry name" value="RNA_pol_sigma70_r2"/>
</dbReference>
<comment type="caution">
    <text evidence="7">The sequence shown here is derived from an EMBL/GenBank/DDBJ whole genome shotgun (WGS) entry which is preliminary data.</text>
</comment>
<dbReference type="Pfam" id="PF08281">
    <property type="entry name" value="Sigma70_r4_2"/>
    <property type="match status" value="1"/>
</dbReference>
<dbReference type="InterPro" id="IPR014327">
    <property type="entry name" value="RNA_pol_sigma70_bacteroid"/>
</dbReference>
<comment type="similarity">
    <text evidence="1">Belongs to the sigma-70 factor family. ECF subfamily.</text>
</comment>
<dbReference type="SUPFAM" id="SSF88659">
    <property type="entry name" value="Sigma3 and sigma4 domains of RNA polymerase sigma factors"/>
    <property type="match status" value="1"/>
</dbReference>
<evidence type="ECO:0000259" key="5">
    <source>
        <dbReference type="Pfam" id="PF04542"/>
    </source>
</evidence>
<dbReference type="InterPro" id="IPR013249">
    <property type="entry name" value="RNA_pol_sigma70_r4_t2"/>
</dbReference>
<evidence type="ECO:0000313" key="8">
    <source>
        <dbReference type="Proteomes" id="UP000278609"/>
    </source>
</evidence>
<dbReference type="InterPro" id="IPR014284">
    <property type="entry name" value="RNA_pol_sigma-70_dom"/>
</dbReference>
<keyword evidence="2" id="KW-0805">Transcription regulation</keyword>
<protein>
    <submittedName>
        <fullName evidence="7">RNA polymerase sigma-70 factor</fullName>
    </submittedName>
</protein>
<dbReference type="NCBIfam" id="TIGR02985">
    <property type="entry name" value="Sig70_bacteroi1"/>
    <property type="match status" value="1"/>
</dbReference>
<dbReference type="OrthoDB" id="1045557at2"/>